<dbReference type="Pfam" id="PF13328">
    <property type="entry name" value="HD_4"/>
    <property type="match status" value="1"/>
</dbReference>
<dbReference type="InterPro" id="IPR012675">
    <property type="entry name" value="Beta-grasp_dom_sf"/>
</dbReference>
<dbReference type="AlphaFoldDB" id="A0A1E5G0I3"/>
<dbReference type="STRING" id="766136.BHF68_09270"/>
<name>A0A1E5G0I3_9FIRM</name>
<comment type="similarity">
    <text evidence="4">Belongs to the relA/spoT family.</text>
</comment>
<dbReference type="SUPFAM" id="SSF81271">
    <property type="entry name" value="TGS-like"/>
    <property type="match status" value="1"/>
</dbReference>
<proteinExistence type="inferred from homology"/>
<dbReference type="Proteomes" id="UP000094296">
    <property type="component" value="Unassembled WGS sequence"/>
</dbReference>
<evidence type="ECO:0000313" key="8">
    <source>
        <dbReference type="EMBL" id="OEF96332.1"/>
    </source>
</evidence>
<dbReference type="Gene3D" id="3.30.460.10">
    <property type="entry name" value="Beta Polymerase, domain 2"/>
    <property type="match status" value="1"/>
</dbReference>
<dbReference type="PANTHER" id="PTHR21262:SF31">
    <property type="entry name" value="GTP PYROPHOSPHOKINASE"/>
    <property type="match status" value="1"/>
</dbReference>
<dbReference type="SUPFAM" id="SSF109604">
    <property type="entry name" value="HD-domain/PDEase-like"/>
    <property type="match status" value="1"/>
</dbReference>
<dbReference type="CDD" id="cd01668">
    <property type="entry name" value="TGS_RSH"/>
    <property type="match status" value="1"/>
</dbReference>
<comment type="catalytic activity">
    <reaction evidence="3">
        <text>GTP + ATP = guanosine 3'-diphosphate 5'-triphosphate + AMP</text>
        <dbReference type="Rhea" id="RHEA:22088"/>
        <dbReference type="ChEBI" id="CHEBI:30616"/>
        <dbReference type="ChEBI" id="CHEBI:37565"/>
        <dbReference type="ChEBI" id="CHEBI:142410"/>
        <dbReference type="ChEBI" id="CHEBI:456215"/>
        <dbReference type="EC" id="2.7.6.5"/>
    </reaction>
</comment>
<feature type="domain" description="HD" evidence="6">
    <location>
        <begin position="47"/>
        <end position="146"/>
    </location>
</feature>
<evidence type="ECO:0000259" key="5">
    <source>
        <dbReference type="PROSITE" id="PS51671"/>
    </source>
</evidence>
<dbReference type="InterPro" id="IPR004811">
    <property type="entry name" value="RelA/Spo_fam"/>
</dbReference>
<dbReference type="InterPro" id="IPR033655">
    <property type="entry name" value="TGS_RelA/SpoT"/>
</dbReference>
<dbReference type="InterPro" id="IPR045600">
    <property type="entry name" value="RelA/SpoT_AH_RIS"/>
</dbReference>
<dbReference type="InterPro" id="IPR007685">
    <property type="entry name" value="RelA_SpoT"/>
</dbReference>
<evidence type="ECO:0000313" key="9">
    <source>
        <dbReference type="Proteomes" id="UP000094296"/>
    </source>
</evidence>
<dbReference type="UniPathway" id="UPA00908">
    <property type="reaction ID" value="UER00884"/>
</dbReference>
<dbReference type="PROSITE" id="PS51880">
    <property type="entry name" value="TGS"/>
    <property type="match status" value="1"/>
</dbReference>
<dbReference type="InterPro" id="IPR043519">
    <property type="entry name" value="NT_sf"/>
</dbReference>
<comment type="caution">
    <text evidence="8">The sequence shown here is derived from an EMBL/GenBank/DDBJ whole genome shotgun (WGS) entry which is preliminary data.</text>
</comment>
<dbReference type="FunFam" id="3.10.20.30:FF:000002">
    <property type="entry name" value="GTP pyrophosphokinase (RelA/SpoT)"/>
    <property type="match status" value="1"/>
</dbReference>
<dbReference type="InterPro" id="IPR006674">
    <property type="entry name" value="HD_domain"/>
</dbReference>
<dbReference type="Gene3D" id="3.10.20.30">
    <property type="match status" value="1"/>
</dbReference>
<dbReference type="PROSITE" id="PS51831">
    <property type="entry name" value="HD"/>
    <property type="match status" value="1"/>
</dbReference>
<dbReference type="EC" id="2.7.6.5" evidence="2"/>
<dbReference type="FunFam" id="3.30.460.10:FF:000001">
    <property type="entry name" value="GTP pyrophosphokinase RelA"/>
    <property type="match status" value="1"/>
</dbReference>
<dbReference type="EMBL" id="MIJE01000032">
    <property type="protein sequence ID" value="OEF96332.1"/>
    <property type="molecule type" value="Genomic_DNA"/>
</dbReference>
<dbReference type="SMART" id="SM00471">
    <property type="entry name" value="HDc"/>
    <property type="match status" value="1"/>
</dbReference>
<feature type="domain" description="TGS" evidence="7">
    <location>
        <begin position="388"/>
        <end position="449"/>
    </location>
</feature>
<dbReference type="InterPro" id="IPR004095">
    <property type="entry name" value="TGS"/>
</dbReference>
<dbReference type="Gene3D" id="1.10.3210.10">
    <property type="entry name" value="Hypothetical protein af1432"/>
    <property type="match status" value="1"/>
</dbReference>
<evidence type="ECO:0000256" key="2">
    <source>
        <dbReference type="ARBA" id="ARBA00013251"/>
    </source>
</evidence>
<sequence length="726" mass="83391">MSNPMSFEALLDKIKDYQANDIERIKLAYEEAAQAHEGQKRISGEDYIVHPVEVAIITAELKLDAEAIMAALLHDVVEDTPTTLEDIEKKFGKEVAILVDSVTKLSKIKFRSKEEQQAENLRKMLLAMAKDIRVLLIKLADRLNNIRTLKPLPPEKQKRIARETLEIFAPLAHRLGISTIKWELEDISFRYLEPSQYYKIVNLMTQKRKDRENFIETIKSDLKSRLEQMEIEADISGRPKHIYSIHRKMVNQNKRFDEIYDLLAVRVIVDNIKDCYAVLGVVHTIWKPMPGRFKDYIAMPKVNMYQSLHTTVVGPQGKPFEIQIRTWDMHHTAEFGIAAHWAYKENKKIQSSNLEQKIAWFKELLDLQQDLSDANEFVENIKLDLYADDVFVFTPKGDVFELPVGSVPIDFAYRVHTDVGNATVGAKVNGRIVPLDYRLKTGDIIEILTSKQSFGPSRDWLKIAQSSQAKAKIRQWYKKQKRDENIHKGKELLEKEIKKLGFEPGQFLTSQQLADISRKFNFATDQDLFAAIGYNGISAQQVAMRLTEKQRHEQAKEDSITAIVDNSKSQAMFKKRKKQPHGVRVKGVDNLLVRFSKCCSPVPGDDIIGYITKGRGVSVHRTDCANVKNDEHQERIIPVEWESETESSYTVDLEIIGLDRPMILNEVMQAVSETKTDINAASGKGDRNKRAIMHLTISIRNVEHLRTIVERIKKVRDVYSVRRVMQ</sequence>
<evidence type="ECO:0000259" key="7">
    <source>
        <dbReference type="PROSITE" id="PS51880"/>
    </source>
</evidence>
<evidence type="ECO:0000256" key="1">
    <source>
        <dbReference type="ARBA" id="ARBA00004976"/>
    </source>
</evidence>
<dbReference type="PROSITE" id="PS51671">
    <property type="entry name" value="ACT"/>
    <property type="match status" value="1"/>
</dbReference>
<dbReference type="GO" id="GO:0008728">
    <property type="term" value="F:GTP diphosphokinase activity"/>
    <property type="evidence" value="ECO:0007669"/>
    <property type="project" value="UniProtKB-EC"/>
</dbReference>
<dbReference type="NCBIfam" id="TIGR00691">
    <property type="entry name" value="spoT_relA"/>
    <property type="match status" value="1"/>
</dbReference>
<dbReference type="Pfam" id="PF04607">
    <property type="entry name" value="RelA_SpoT"/>
    <property type="match status" value="1"/>
</dbReference>
<dbReference type="PANTHER" id="PTHR21262">
    <property type="entry name" value="GUANOSINE-3',5'-BIS DIPHOSPHATE 3'-PYROPHOSPHOHYDROLASE"/>
    <property type="match status" value="1"/>
</dbReference>
<reference evidence="8 9" key="1">
    <citation type="submission" date="2016-09" db="EMBL/GenBank/DDBJ databases">
        <title>Draft genome sequence for the type strain of Desulfuribacillus alkaliarsenatis AHT28, an obligately anaerobic, sulfidogenic bacterium isolated from Russian soda lake sediments.</title>
        <authorList>
            <person name="Abin C.A."/>
            <person name="Hollibaugh J.T."/>
        </authorList>
    </citation>
    <scope>NUCLEOTIDE SEQUENCE [LARGE SCALE GENOMIC DNA]</scope>
    <source>
        <strain evidence="8 9">AHT28</strain>
    </source>
</reference>
<comment type="pathway">
    <text evidence="1">Purine metabolism; ppGpp biosynthesis; ppGpp from GTP: step 1/2.</text>
</comment>
<accession>A0A1E5G0I3</accession>
<dbReference type="CDD" id="cd04876">
    <property type="entry name" value="ACT_RelA-SpoT"/>
    <property type="match status" value="1"/>
</dbReference>
<protein>
    <recommendedName>
        <fullName evidence="2">GTP diphosphokinase</fullName>
        <ecNumber evidence="2">2.7.6.5</ecNumber>
    </recommendedName>
</protein>
<dbReference type="Pfam" id="PF19296">
    <property type="entry name" value="RelA_AH_RIS"/>
    <property type="match status" value="1"/>
</dbReference>
<evidence type="ECO:0000259" key="6">
    <source>
        <dbReference type="PROSITE" id="PS51831"/>
    </source>
</evidence>
<comment type="function">
    <text evidence="4">In eubacteria ppGpp (guanosine 3'-diphosphate 5'-diphosphate) is a mediator of the stringent response that coordinates a variety of cellular activities in response to changes in nutritional abundance.</text>
</comment>
<gene>
    <name evidence="8" type="ORF">BHF68_09270</name>
</gene>
<dbReference type="Pfam" id="PF13291">
    <property type="entry name" value="ACT_4"/>
    <property type="match status" value="1"/>
</dbReference>
<dbReference type="GO" id="GO:0015970">
    <property type="term" value="P:guanosine tetraphosphate biosynthetic process"/>
    <property type="evidence" value="ECO:0007669"/>
    <property type="project" value="UniProtKB-UniPathway"/>
</dbReference>
<dbReference type="InterPro" id="IPR003607">
    <property type="entry name" value="HD/PDEase_dom"/>
</dbReference>
<evidence type="ECO:0000256" key="4">
    <source>
        <dbReference type="RuleBase" id="RU003847"/>
    </source>
</evidence>
<organism evidence="8 9">
    <name type="scientific">Desulfuribacillus alkaliarsenatis</name>
    <dbReference type="NCBI Taxonomy" id="766136"/>
    <lineage>
        <taxon>Bacteria</taxon>
        <taxon>Bacillati</taxon>
        <taxon>Bacillota</taxon>
        <taxon>Desulfuribacillia</taxon>
        <taxon>Desulfuribacillales</taxon>
        <taxon>Desulfuribacillaceae</taxon>
        <taxon>Desulfuribacillus</taxon>
    </lineage>
</organism>
<evidence type="ECO:0000256" key="3">
    <source>
        <dbReference type="ARBA" id="ARBA00048244"/>
    </source>
</evidence>
<dbReference type="Gene3D" id="3.30.70.260">
    <property type="match status" value="1"/>
</dbReference>
<keyword evidence="9" id="KW-1185">Reference proteome</keyword>
<dbReference type="SUPFAM" id="SSF55021">
    <property type="entry name" value="ACT-like"/>
    <property type="match status" value="1"/>
</dbReference>
<dbReference type="CDD" id="cd00077">
    <property type="entry name" value="HDc"/>
    <property type="match status" value="1"/>
</dbReference>
<feature type="domain" description="ACT" evidence="5">
    <location>
        <begin position="652"/>
        <end position="726"/>
    </location>
</feature>
<dbReference type="GO" id="GO:0005886">
    <property type="term" value="C:plasma membrane"/>
    <property type="evidence" value="ECO:0007669"/>
    <property type="project" value="TreeGrafter"/>
</dbReference>
<dbReference type="FunFam" id="1.10.3210.10:FF:000001">
    <property type="entry name" value="GTP pyrophosphokinase RelA"/>
    <property type="match status" value="1"/>
</dbReference>
<dbReference type="InterPro" id="IPR012676">
    <property type="entry name" value="TGS-like"/>
</dbReference>
<dbReference type="CDD" id="cd05399">
    <property type="entry name" value="NT_Rel-Spo_like"/>
    <property type="match status" value="1"/>
</dbReference>
<dbReference type="SMART" id="SM00954">
    <property type="entry name" value="RelA_SpoT"/>
    <property type="match status" value="1"/>
</dbReference>
<dbReference type="SUPFAM" id="SSF81301">
    <property type="entry name" value="Nucleotidyltransferase"/>
    <property type="match status" value="1"/>
</dbReference>
<dbReference type="InterPro" id="IPR002912">
    <property type="entry name" value="ACT_dom"/>
</dbReference>
<dbReference type="Pfam" id="PF02824">
    <property type="entry name" value="TGS"/>
    <property type="match status" value="1"/>
</dbReference>
<dbReference type="OrthoDB" id="9805041at2"/>
<dbReference type="InterPro" id="IPR045865">
    <property type="entry name" value="ACT-like_dom_sf"/>
</dbReference>